<dbReference type="eggNOG" id="KOG1301">
    <property type="taxonomic scope" value="Eukaryota"/>
</dbReference>
<evidence type="ECO:0000313" key="5">
    <source>
        <dbReference type="Proteomes" id="UP000256601"/>
    </source>
</evidence>
<dbReference type="Proteomes" id="UP000256601">
    <property type="component" value="Unassembled WGS sequence"/>
</dbReference>
<dbReference type="GO" id="GO:0000139">
    <property type="term" value="C:Golgi membrane"/>
    <property type="evidence" value="ECO:0007669"/>
    <property type="project" value="EnsemblFungi"/>
</dbReference>
<dbReference type="InterPro" id="IPR036045">
    <property type="entry name" value="Sec1-like_sf"/>
</dbReference>
<dbReference type="Proteomes" id="UP000182444">
    <property type="component" value="Chromosome 1D"/>
</dbReference>
<dbReference type="AlphaFoldDB" id="A0A1H6Q0B3"/>
<gene>
    <name evidence="3" type="ORF">B0I71DRAFT_131283</name>
    <name evidence="2" type="ORF">YALI1_D25851g</name>
</gene>
<comment type="similarity">
    <text evidence="1">Belongs to the STXBP/unc-18/SEC1 family.</text>
</comment>
<dbReference type="InterPro" id="IPR001619">
    <property type="entry name" value="Sec1-like"/>
</dbReference>
<dbReference type="GO" id="GO:0006888">
    <property type="term" value="P:endoplasmic reticulum to Golgi vesicle-mediated transport"/>
    <property type="evidence" value="ECO:0007669"/>
    <property type="project" value="EnsemblFungi"/>
</dbReference>
<dbReference type="SUPFAM" id="SSF56815">
    <property type="entry name" value="Sec1/munc18-like (SM) proteins"/>
    <property type="match status" value="1"/>
</dbReference>
<evidence type="ECO:0000313" key="4">
    <source>
        <dbReference type="Proteomes" id="UP000182444"/>
    </source>
</evidence>
<dbReference type="GO" id="GO:0019905">
    <property type="term" value="F:syntaxin binding"/>
    <property type="evidence" value="ECO:0007669"/>
    <property type="project" value="EnsemblFungi"/>
</dbReference>
<accession>A0A1H6Q0B3</accession>
<dbReference type="GO" id="GO:0005783">
    <property type="term" value="C:endoplasmic reticulum"/>
    <property type="evidence" value="ECO:0007669"/>
    <property type="project" value="EnsemblFungi"/>
</dbReference>
<dbReference type="OrthoDB" id="10251230at2759"/>
<name>A0A1H6Q0B3_YARLL</name>
<reference evidence="3 5" key="2">
    <citation type="submission" date="2018-07" db="EMBL/GenBank/DDBJ databases">
        <title>Draft Genome Assemblies for Five Robust Yarrowia lipolytica Strains Exhibiting High Lipid Production and Pentose Sugar Utilization and Sugar Alcohol Secretion from Undetoxified Lignocellulosic Biomass Hydrolysates.</title>
        <authorList>
            <consortium name="DOE Joint Genome Institute"/>
            <person name="Walker C."/>
            <person name="Ryu S."/>
            <person name="Na H."/>
            <person name="Zane M."/>
            <person name="LaButti K."/>
            <person name="Lipzen A."/>
            <person name="Haridas S."/>
            <person name="Barry K."/>
            <person name="Grigoriev I.V."/>
            <person name="Quarterman J."/>
            <person name="Slininger P."/>
            <person name="Dien B."/>
            <person name="Trinh C.T."/>
        </authorList>
    </citation>
    <scope>NUCLEOTIDE SEQUENCE [LARGE SCALE GENOMIC DNA]</scope>
    <source>
        <strain evidence="3 5">YB392</strain>
    </source>
</reference>
<evidence type="ECO:0000313" key="2">
    <source>
        <dbReference type="EMBL" id="AOW04363.1"/>
    </source>
</evidence>
<dbReference type="Gene3D" id="3.90.830.10">
    <property type="entry name" value="Syntaxin Binding Protein 1, Chain A, domain 2"/>
    <property type="match status" value="1"/>
</dbReference>
<dbReference type="InterPro" id="IPR027482">
    <property type="entry name" value="Sec1-like_dom2"/>
</dbReference>
<dbReference type="GO" id="GO:0046578">
    <property type="term" value="P:regulation of Ras protein signal transduction"/>
    <property type="evidence" value="ECO:0007669"/>
    <property type="project" value="EnsemblFungi"/>
</dbReference>
<sequence>MNNSTLPESFRDKQIAAITRVLSGENGSANKSQAWKVLVFDKFGRDVISSVMRVNDLFQNGVTIHMLLDSDRYAIDVPVVYFVRPTSDNLQKITRDLHSQLYESASVNFVSPLPRQLLETFAADNVATASQITQVYDHYLNYVVSEANLFSLALPNIYSELASPKMDEDSLNAIVDQIVSGLFSVVVTQGEIPIIRCPRGNAAEMVAQKLDSKLRDHVNNLKLTTNPLSRPVLMILDRNIDLASMLQHSSNYMGLVHDVFESERGQIRIAKDNGTTESYDVAPSDFFWNQNSLLSFPEVAESMDNEVNKYKEEYSQITGGANINDMDTDASPTHLKKAISAIPKLTARKAVIDMHMNIATALVDRIKKRQLDILFEAEDGLDKQALLPLLKNEELSGTDKLRAYICVYLSGTLSAAEQKEYEGILSTQGVDMAALNYVKRLKDLSKMMALKSSAASAQEPQTSEQSFRNFASKLSSGKIGNLISNVKSYLPQNKDMPVTRIVSGIVSPSESGDITDDYLYFDPSVRGSSTKPPRKQAYNEAIVFVVGGANYAEYANLMDYGVKAGKKVVYGGTDVVKPDVFLGELASLTK</sequence>
<dbReference type="Pfam" id="PF00995">
    <property type="entry name" value="Sec1"/>
    <property type="match status" value="1"/>
</dbReference>
<dbReference type="RefSeq" id="XP_503071.2">
    <property type="nucleotide sequence ID" value="XM_503071.2"/>
</dbReference>
<protein>
    <submittedName>
        <fullName evidence="3">Sec1-like protein</fullName>
    </submittedName>
</protein>
<dbReference type="OMA" id="VNDLRAW"/>
<dbReference type="VEuPathDB" id="FungiDB:YALI1_D25851g"/>
<dbReference type="KEGG" id="yli:2911210"/>
<evidence type="ECO:0000313" key="3">
    <source>
        <dbReference type="EMBL" id="RDW26191.1"/>
    </source>
</evidence>
<dbReference type="GeneID" id="2911210"/>
<dbReference type="Gene3D" id="3.40.50.2060">
    <property type="match status" value="1"/>
</dbReference>
<organism evidence="2 4">
    <name type="scientific">Yarrowia lipolytica</name>
    <name type="common">Candida lipolytica</name>
    <dbReference type="NCBI Taxonomy" id="4952"/>
    <lineage>
        <taxon>Eukaryota</taxon>
        <taxon>Fungi</taxon>
        <taxon>Dikarya</taxon>
        <taxon>Ascomycota</taxon>
        <taxon>Saccharomycotina</taxon>
        <taxon>Dipodascomycetes</taxon>
        <taxon>Dipodascales</taxon>
        <taxon>Dipodascales incertae sedis</taxon>
        <taxon>Yarrowia</taxon>
    </lineage>
</organism>
<dbReference type="InterPro" id="IPR043127">
    <property type="entry name" value="Sec-1-like_dom3a"/>
</dbReference>
<proteinExistence type="inferred from homology"/>
<dbReference type="EMBL" id="KZ858984">
    <property type="protein sequence ID" value="RDW26191.1"/>
    <property type="molecule type" value="Genomic_DNA"/>
</dbReference>
<dbReference type="PIRSF" id="PIRSF005715">
    <property type="entry name" value="VPS45_Sec1"/>
    <property type="match status" value="1"/>
</dbReference>
<dbReference type="PANTHER" id="PTHR11679">
    <property type="entry name" value="VESICLE PROTEIN SORTING-ASSOCIATED"/>
    <property type="match status" value="1"/>
</dbReference>
<dbReference type="Gene3D" id="3.40.50.1910">
    <property type="match status" value="1"/>
</dbReference>
<dbReference type="GO" id="GO:0030134">
    <property type="term" value="C:COPII-coated ER to Golgi transport vesicle"/>
    <property type="evidence" value="ECO:0007669"/>
    <property type="project" value="EnsemblFungi"/>
</dbReference>
<dbReference type="Gene3D" id="1.25.40.60">
    <property type="match status" value="1"/>
</dbReference>
<dbReference type="GO" id="GO:0006890">
    <property type="term" value="P:retrograde vesicle-mediated transport, Golgi to endoplasmic reticulum"/>
    <property type="evidence" value="ECO:0007669"/>
    <property type="project" value="EnsemblFungi"/>
</dbReference>
<evidence type="ECO:0000256" key="1">
    <source>
        <dbReference type="ARBA" id="ARBA00009884"/>
    </source>
</evidence>
<dbReference type="InterPro" id="IPR043154">
    <property type="entry name" value="Sec-1-like_dom1"/>
</dbReference>
<reference evidence="2 4" key="1">
    <citation type="journal article" date="2016" name="PLoS ONE">
        <title>Sequence Assembly of Yarrowia lipolytica Strain W29/CLIB89 Shows Transposable Element Diversity.</title>
        <authorList>
            <person name="Magnan C."/>
            <person name="Yu J."/>
            <person name="Chang I."/>
            <person name="Jahn E."/>
            <person name="Kanomata Y."/>
            <person name="Wu J."/>
            <person name="Zeller M."/>
            <person name="Oakes M."/>
            <person name="Baldi P."/>
            <person name="Sandmeyer S."/>
        </authorList>
    </citation>
    <scope>NUCLEOTIDE SEQUENCE [LARGE SCALE GENOMIC DNA]</scope>
    <source>
        <strain evidence="2">CLIB89</strain>
        <strain evidence="4">CLIB89(W29)</strain>
    </source>
</reference>
<dbReference type="VEuPathDB" id="FungiDB:YALI0_D20416g"/>
<dbReference type="EMBL" id="CP017556">
    <property type="protein sequence ID" value="AOW04363.1"/>
    <property type="molecule type" value="Genomic_DNA"/>
</dbReference>
<dbReference type="GO" id="GO:0048280">
    <property type="term" value="P:vesicle fusion with Golgi apparatus"/>
    <property type="evidence" value="ECO:0007669"/>
    <property type="project" value="EnsemblFungi"/>
</dbReference>
<dbReference type="GO" id="GO:0035543">
    <property type="term" value="P:positive regulation of SNARE complex assembly"/>
    <property type="evidence" value="ECO:0007669"/>
    <property type="project" value="EnsemblFungi"/>
</dbReference>